<comment type="caution">
    <text evidence="2">The sequence shown here is derived from an EMBL/GenBank/DDBJ whole genome shotgun (WGS) entry which is preliminary data.</text>
</comment>
<evidence type="ECO:0000313" key="2">
    <source>
        <dbReference type="EMBL" id="MCG7937611.1"/>
    </source>
</evidence>
<name>A0A9E4K0Z9_9GAMM</name>
<reference evidence="2" key="1">
    <citation type="journal article" date="2021" name="Proc. Natl. Acad. Sci. U.S.A.">
        <title>Global biogeography of chemosynthetic symbionts reveals both localized and globally distributed symbiont groups. .</title>
        <authorList>
            <person name="Osvatic J.T."/>
            <person name="Wilkins L.G.E."/>
            <person name="Leibrecht L."/>
            <person name="Leray M."/>
            <person name="Zauner S."/>
            <person name="Polzin J."/>
            <person name="Camacho Y."/>
            <person name="Gros O."/>
            <person name="van Gils J.A."/>
            <person name="Eisen J.A."/>
            <person name="Petersen J.M."/>
            <person name="Yuen B."/>
        </authorList>
    </citation>
    <scope>NUCLEOTIDE SEQUENCE</scope>
    <source>
        <strain evidence="2">MAGL173</strain>
    </source>
</reference>
<sequence length="89" mass="10118">MIILVTTSVLVGWYIQVIRVEFYNELAWQELTVGTRMLEPADGASSSFALMFGWIPSLVLSFFIIGAQKLKERYAPKIHKNVYPNKGSH</sequence>
<dbReference type="AlphaFoldDB" id="A0A9E4K0Z9"/>
<evidence type="ECO:0000256" key="1">
    <source>
        <dbReference type="SAM" id="Phobius"/>
    </source>
</evidence>
<keyword evidence="1" id="KW-0812">Transmembrane</keyword>
<gene>
    <name evidence="2" type="ORF">JAZ04_01970</name>
</gene>
<proteinExistence type="predicted"/>
<protein>
    <submittedName>
        <fullName evidence="2">Uncharacterized protein</fullName>
    </submittedName>
</protein>
<dbReference type="EMBL" id="JAEPDI010000001">
    <property type="protein sequence ID" value="MCG7937611.1"/>
    <property type="molecule type" value="Genomic_DNA"/>
</dbReference>
<keyword evidence="1" id="KW-0472">Membrane</keyword>
<organism evidence="2 3">
    <name type="scientific">Candidatus Thiodiazotropha lotti</name>
    <dbReference type="NCBI Taxonomy" id="2792787"/>
    <lineage>
        <taxon>Bacteria</taxon>
        <taxon>Pseudomonadati</taxon>
        <taxon>Pseudomonadota</taxon>
        <taxon>Gammaproteobacteria</taxon>
        <taxon>Chromatiales</taxon>
        <taxon>Sedimenticolaceae</taxon>
        <taxon>Candidatus Thiodiazotropha</taxon>
    </lineage>
</organism>
<keyword evidence="1" id="KW-1133">Transmembrane helix</keyword>
<accession>A0A9E4K0Z9</accession>
<dbReference type="Proteomes" id="UP000886687">
    <property type="component" value="Unassembled WGS sequence"/>
</dbReference>
<evidence type="ECO:0000313" key="3">
    <source>
        <dbReference type="Proteomes" id="UP000886687"/>
    </source>
</evidence>
<feature type="transmembrane region" description="Helical" evidence="1">
    <location>
        <begin position="47"/>
        <end position="67"/>
    </location>
</feature>